<name>A0A5D2GVZ1_GOSDA</name>
<reference evidence="1 2" key="1">
    <citation type="submission" date="2019-06" db="EMBL/GenBank/DDBJ databases">
        <title>WGS assembly of Gossypium darwinii.</title>
        <authorList>
            <person name="Chen Z.J."/>
            <person name="Sreedasyam A."/>
            <person name="Ando A."/>
            <person name="Song Q."/>
            <person name="De L."/>
            <person name="Hulse-Kemp A."/>
            <person name="Ding M."/>
            <person name="Ye W."/>
            <person name="Kirkbride R."/>
            <person name="Jenkins J."/>
            <person name="Plott C."/>
            <person name="Lovell J."/>
            <person name="Lin Y.-M."/>
            <person name="Vaughn R."/>
            <person name="Liu B."/>
            <person name="Li W."/>
            <person name="Simpson S."/>
            <person name="Scheffler B."/>
            <person name="Saski C."/>
            <person name="Grover C."/>
            <person name="Hu G."/>
            <person name="Conover J."/>
            <person name="Carlson J."/>
            <person name="Shu S."/>
            <person name="Boston L."/>
            <person name="Williams M."/>
            <person name="Peterson D."/>
            <person name="Mcgee K."/>
            <person name="Jones D."/>
            <person name="Wendel J."/>
            <person name="Stelly D."/>
            <person name="Grimwood J."/>
            <person name="Schmutz J."/>
        </authorList>
    </citation>
    <scope>NUCLEOTIDE SEQUENCE [LARGE SCALE GENOMIC DNA]</scope>
    <source>
        <strain evidence="1">1808015.09</strain>
    </source>
</reference>
<proteinExistence type="predicted"/>
<dbReference type="AlphaFoldDB" id="A0A5D2GVZ1"/>
<organism evidence="1 2">
    <name type="scientific">Gossypium darwinii</name>
    <name type="common">Darwin's cotton</name>
    <name type="synonym">Gossypium barbadense var. darwinii</name>
    <dbReference type="NCBI Taxonomy" id="34276"/>
    <lineage>
        <taxon>Eukaryota</taxon>
        <taxon>Viridiplantae</taxon>
        <taxon>Streptophyta</taxon>
        <taxon>Embryophyta</taxon>
        <taxon>Tracheophyta</taxon>
        <taxon>Spermatophyta</taxon>
        <taxon>Magnoliopsida</taxon>
        <taxon>eudicotyledons</taxon>
        <taxon>Gunneridae</taxon>
        <taxon>Pentapetalae</taxon>
        <taxon>rosids</taxon>
        <taxon>malvids</taxon>
        <taxon>Malvales</taxon>
        <taxon>Malvaceae</taxon>
        <taxon>Malvoideae</taxon>
        <taxon>Gossypium</taxon>
    </lineage>
</organism>
<keyword evidence="2" id="KW-1185">Reference proteome</keyword>
<evidence type="ECO:0000313" key="2">
    <source>
        <dbReference type="Proteomes" id="UP000323506"/>
    </source>
</evidence>
<dbReference type="Proteomes" id="UP000323506">
    <property type="component" value="Chromosome A04"/>
</dbReference>
<gene>
    <name evidence="1" type="ORF">ES288_A04G125000v1</name>
</gene>
<protein>
    <submittedName>
        <fullName evidence="1">Uncharacterized protein</fullName>
    </submittedName>
</protein>
<evidence type="ECO:0000313" key="1">
    <source>
        <dbReference type="EMBL" id="TYH22395.1"/>
    </source>
</evidence>
<dbReference type="EMBL" id="CM017691">
    <property type="protein sequence ID" value="TYH22395.1"/>
    <property type="molecule type" value="Genomic_DNA"/>
</dbReference>
<sequence length="80" mass="9147">MSCRFLFSKTFSISFFIQAIHAAVSSLLRFPVVNLLWSILVSLLGDYCCALLCKIQYSVAPYSFYCSENPITYVVIIFSW</sequence>
<accession>A0A5D2GVZ1</accession>